<dbReference type="PANTHER" id="PTHR48081:SF13">
    <property type="entry name" value="ALPHA_BETA HYDROLASE"/>
    <property type="match status" value="1"/>
</dbReference>
<dbReference type="PANTHER" id="PTHR48081">
    <property type="entry name" value="AB HYDROLASE SUPERFAMILY PROTEIN C4A8.06C"/>
    <property type="match status" value="1"/>
</dbReference>
<dbReference type="Proteomes" id="UP001623592">
    <property type="component" value="Unassembled WGS sequence"/>
</dbReference>
<name>A0ABW8TKV0_9CLOT</name>
<reference evidence="3 4" key="1">
    <citation type="submission" date="2024-11" db="EMBL/GenBank/DDBJ databases">
        <authorList>
            <person name="Heng Y.C."/>
            <person name="Lim A.C.H."/>
            <person name="Lee J.K.Y."/>
            <person name="Kittelmann S."/>
        </authorList>
    </citation>
    <scope>NUCLEOTIDE SEQUENCE [LARGE SCALE GENOMIC DNA]</scope>
    <source>
        <strain evidence="3 4">WILCCON 0114</strain>
    </source>
</reference>
<dbReference type="InterPro" id="IPR029058">
    <property type="entry name" value="AB_hydrolase_fold"/>
</dbReference>
<evidence type="ECO:0000256" key="1">
    <source>
        <dbReference type="ARBA" id="ARBA00022801"/>
    </source>
</evidence>
<keyword evidence="1" id="KW-0378">Hydrolase</keyword>
<evidence type="ECO:0000313" key="3">
    <source>
        <dbReference type="EMBL" id="MFL0252881.1"/>
    </source>
</evidence>
<sequence>MEYKKIITIKSNPSLEGMALMVPDVVYSNAHGVELKMQIFRPWSDDTAKEKPKYPLIVFVQGSAWKFPDVYYEIPQLAQFAREGYVVATLTHRNSVEGHPFPAFLQDIKTGIRFLRKHASDYLIDPERVGIWGTSSGGNTALLVGLTGNEDRYKTEEYAEYSDSVKMVVDCFGPADFTSVLKNLEYMDDESKKIFESLRGEDTKENIERLMDINPVNHIEEGKEYPPFLILHGNKDTDVEFSQSELMFHKLSDAGYDATLVCVDGAPHEGSFWSREVLDVINKFILKNL</sequence>
<dbReference type="InterPro" id="IPR049492">
    <property type="entry name" value="BD-FAE-like_dom"/>
</dbReference>
<dbReference type="EMBL" id="JBJIAA010000022">
    <property type="protein sequence ID" value="MFL0252881.1"/>
    <property type="molecule type" value="Genomic_DNA"/>
</dbReference>
<keyword evidence="4" id="KW-1185">Reference proteome</keyword>
<dbReference type="RefSeq" id="WP_406789539.1">
    <property type="nucleotide sequence ID" value="NZ_JBJIAA010000022.1"/>
</dbReference>
<proteinExistence type="predicted"/>
<dbReference type="InterPro" id="IPR050300">
    <property type="entry name" value="GDXG_lipolytic_enzyme"/>
</dbReference>
<dbReference type="SUPFAM" id="SSF53474">
    <property type="entry name" value="alpha/beta-Hydrolases"/>
    <property type="match status" value="1"/>
</dbReference>
<gene>
    <name evidence="3" type="ORF">ACJDT4_20960</name>
</gene>
<protein>
    <submittedName>
        <fullName evidence="3">Prolyl oligopeptidase family serine peptidase</fullName>
    </submittedName>
</protein>
<feature type="domain" description="BD-FAE-like" evidence="2">
    <location>
        <begin position="48"/>
        <end position="251"/>
    </location>
</feature>
<dbReference type="Pfam" id="PF20434">
    <property type="entry name" value="BD-FAE"/>
    <property type="match status" value="1"/>
</dbReference>
<organism evidence="3 4">
    <name type="scientific">Clostridium neuense</name>
    <dbReference type="NCBI Taxonomy" id="1728934"/>
    <lineage>
        <taxon>Bacteria</taxon>
        <taxon>Bacillati</taxon>
        <taxon>Bacillota</taxon>
        <taxon>Clostridia</taxon>
        <taxon>Eubacteriales</taxon>
        <taxon>Clostridiaceae</taxon>
        <taxon>Clostridium</taxon>
    </lineage>
</organism>
<evidence type="ECO:0000313" key="4">
    <source>
        <dbReference type="Proteomes" id="UP001623592"/>
    </source>
</evidence>
<evidence type="ECO:0000259" key="2">
    <source>
        <dbReference type="Pfam" id="PF20434"/>
    </source>
</evidence>
<accession>A0ABW8TKV0</accession>
<dbReference type="Gene3D" id="3.40.50.1820">
    <property type="entry name" value="alpha/beta hydrolase"/>
    <property type="match status" value="1"/>
</dbReference>
<comment type="caution">
    <text evidence="3">The sequence shown here is derived from an EMBL/GenBank/DDBJ whole genome shotgun (WGS) entry which is preliminary data.</text>
</comment>